<dbReference type="InterPro" id="IPR001878">
    <property type="entry name" value="Znf_CCHC"/>
</dbReference>
<evidence type="ECO:0000313" key="4">
    <source>
        <dbReference type="EMBL" id="KAF4715560.1"/>
    </source>
</evidence>
<organism evidence="4 5">
    <name type="scientific">Perkinsus olseni</name>
    <name type="common">Perkinsus atlanticus</name>
    <dbReference type="NCBI Taxonomy" id="32597"/>
    <lineage>
        <taxon>Eukaryota</taxon>
        <taxon>Sar</taxon>
        <taxon>Alveolata</taxon>
        <taxon>Perkinsozoa</taxon>
        <taxon>Perkinsea</taxon>
        <taxon>Perkinsida</taxon>
        <taxon>Perkinsidae</taxon>
        <taxon>Perkinsus</taxon>
    </lineage>
</organism>
<protein>
    <recommendedName>
        <fullName evidence="3">CCHC-type domain-containing protein</fullName>
    </recommendedName>
</protein>
<dbReference type="SMART" id="SM00343">
    <property type="entry name" value="ZnF_C2HC"/>
    <property type="match status" value="1"/>
</dbReference>
<evidence type="ECO:0000313" key="5">
    <source>
        <dbReference type="Proteomes" id="UP000574390"/>
    </source>
</evidence>
<dbReference type="Gene3D" id="4.10.60.10">
    <property type="entry name" value="Zinc finger, CCHC-type"/>
    <property type="match status" value="1"/>
</dbReference>
<comment type="caution">
    <text evidence="4">The sequence shown here is derived from an EMBL/GenBank/DDBJ whole genome shotgun (WGS) entry which is preliminary data.</text>
</comment>
<feature type="domain" description="CCHC-type" evidence="3">
    <location>
        <begin position="185"/>
        <end position="199"/>
    </location>
</feature>
<keyword evidence="1" id="KW-0862">Zinc</keyword>
<accession>A0A7J6R786</accession>
<keyword evidence="1" id="KW-0863">Zinc-finger</keyword>
<dbReference type="AlphaFoldDB" id="A0A7J6R786"/>
<dbReference type="SUPFAM" id="SSF57756">
    <property type="entry name" value="Retrovirus zinc finger-like domains"/>
    <property type="match status" value="1"/>
</dbReference>
<evidence type="ECO:0000256" key="1">
    <source>
        <dbReference type="PROSITE-ProRule" id="PRU00047"/>
    </source>
</evidence>
<name>A0A7J6R786_PEROL</name>
<evidence type="ECO:0000256" key="2">
    <source>
        <dbReference type="SAM" id="MobiDB-lite"/>
    </source>
</evidence>
<feature type="region of interest" description="Disordered" evidence="2">
    <location>
        <begin position="231"/>
        <end position="259"/>
    </location>
</feature>
<keyword evidence="1" id="KW-0479">Metal-binding</keyword>
<dbReference type="PROSITE" id="PS50158">
    <property type="entry name" value="ZF_CCHC"/>
    <property type="match status" value="1"/>
</dbReference>
<reference evidence="4 5" key="1">
    <citation type="submission" date="2020-04" db="EMBL/GenBank/DDBJ databases">
        <title>Perkinsus olseni comparative genomics.</title>
        <authorList>
            <person name="Bogema D.R."/>
        </authorList>
    </citation>
    <scope>NUCLEOTIDE SEQUENCE [LARGE SCALE GENOMIC DNA]</scope>
    <source>
        <strain evidence="4">ATCC PRA-205</strain>
    </source>
</reference>
<feature type="non-terminal residue" evidence="4">
    <location>
        <position position="300"/>
    </location>
</feature>
<gene>
    <name evidence="4" type="ORF">FOZ62_014067</name>
</gene>
<dbReference type="GO" id="GO:0003676">
    <property type="term" value="F:nucleic acid binding"/>
    <property type="evidence" value="ECO:0007669"/>
    <property type="project" value="InterPro"/>
</dbReference>
<dbReference type="InterPro" id="IPR036875">
    <property type="entry name" value="Znf_CCHC_sf"/>
</dbReference>
<dbReference type="Proteomes" id="UP000574390">
    <property type="component" value="Unassembled WGS sequence"/>
</dbReference>
<dbReference type="GO" id="GO:0008270">
    <property type="term" value="F:zinc ion binding"/>
    <property type="evidence" value="ECO:0007669"/>
    <property type="project" value="UniProtKB-KW"/>
</dbReference>
<feature type="non-terminal residue" evidence="4">
    <location>
        <position position="1"/>
    </location>
</feature>
<dbReference type="EMBL" id="JABANM010024834">
    <property type="protein sequence ID" value="KAF4715560.1"/>
    <property type="molecule type" value="Genomic_DNA"/>
</dbReference>
<sequence>TCWSFLIRAVDAGVLSDIFDYLEQLMALGLGTITRLTMTEKFMSEKCRSTDDPVRWRERFDTIKQGSAERITSYHKRVKKMVSAGKCIDVNLSETEILRRFIDGLRADYKKVVNQTYAHYRSLETLARDLGYWEDRNYGIRQDPSEKTNDRIKVIENQNGPETLLSISTAGAGQEVAQSRETRQCYFCHRFGHLKRNCPARYQWLARKGLLSKDPNGQAVTAATAIIQSDTPTSVVGPTSGTPSSSTSGPSTSSSTVVGTPSFEKVAMLRDADDGIIRLSGGVRNDPVIDIVVRQLPKGD</sequence>
<proteinExistence type="predicted"/>
<evidence type="ECO:0000259" key="3">
    <source>
        <dbReference type="PROSITE" id="PS50158"/>
    </source>
</evidence>